<gene>
    <name evidence="2" type="ORF">DSLASN_12250</name>
</gene>
<dbReference type="EMBL" id="AP024488">
    <property type="protein sequence ID" value="BCS95593.1"/>
    <property type="molecule type" value="Genomic_DNA"/>
</dbReference>
<organism evidence="2 3">
    <name type="scientific">Desulfoluna limicola</name>
    <dbReference type="NCBI Taxonomy" id="2810562"/>
    <lineage>
        <taxon>Bacteria</taxon>
        <taxon>Pseudomonadati</taxon>
        <taxon>Thermodesulfobacteriota</taxon>
        <taxon>Desulfobacteria</taxon>
        <taxon>Desulfobacterales</taxon>
        <taxon>Desulfolunaceae</taxon>
        <taxon>Desulfoluna</taxon>
    </lineage>
</organism>
<dbReference type="PANTHER" id="PTHR45947">
    <property type="entry name" value="SULFOQUINOVOSYL TRANSFERASE SQD2"/>
    <property type="match status" value="1"/>
</dbReference>
<feature type="domain" description="Glycosyl transferase family 1" evidence="1">
    <location>
        <begin position="1"/>
        <end position="151"/>
    </location>
</feature>
<dbReference type="SUPFAM" id="SSF53756">
    <property type="entry name" value="UDP-Glycosyltransferase/glycogen phosphorylase"/>
    <property type="match status" value="1"/>
</dbReference>
<proteinExistence type="predicted"/>
<keyword evidence="3" id="KW-1185">Reference proteome</keyword>
<evidence type="ECO:0000313" key="3">
    <source>
        <dbReference type="Proteomes" id="UP001320148"/>
    </source>
</evidence>
<reference evidence="2 3" key="1">
    <citation type="submission" date="2021-02" db="EMBL/GenBank/DDBJ databases">
        <title>Complete genome of Desulfoluna sp. strain ASN36.</title>
        <authorList>
            <person name="Takahashi A."/>
            <person name="Kojima H."/>
            <person name="Fukui M."/>
        </authorList>
    </citation>
    <scope>NUCLEOTIDE SEQUENCE [LARGE SCALE GENOMIC DNA]</scope>
    <source>
        <strain evidence="2 3">ASN36</strain>
    </source>
</reference>
<dbReference type="InterPro" id="IPR050194">
    <property type="entry name" value="Glycosyltransferase_grp1"/>
</dbReference>
<evidence type="ECO:0000259" key="1">
    <source>
        <dbReference type="Pfam" id="PF00534"/>
    </source>
</evidence>
<accession>A0ABM7PEU4</accession>
<sequence length="185" mass="21037">MGRIHPTKGVDLLLRVWKKIEPYHQGWFLKIAGPDNDGYLAKMIELKDHLGLCRVNFIGPVYGEEKNKTYQNADLFVLPTHTENFGVTVAEALANSVPSIVTKGAPWSGLVTNECGWWIDRNEASLFEAMNNAMTMSSAELSSMGKNGREWVKRDCSWEEIAKKMTSTYEWLLSRGVRPDWVRED</sequence>
<name>A0ABM7PEU4_9BACT</name>
<dbReference type="InterPro" id="IPR001296">
    <property type="entry name" value="Glyco_trans_1"/>
</dbReference>
<dbReference type="Proteomes" id="UP001320148">
    <property type="component" value="Chromosome"/>
</dbReference>
<dbReference type="Pfam" id="PF00534">
    <property type="entry name" value="Glycos_transf_1"/>
    <property type="match status" value="1"/>
</dbReference>
<protein>
    <recommendedName>
        <fullName evidence="1">Glycosyl transferase family 1 domain-containing protein</fullName>
    </recommendedName>
</protein>
<dbReference type="PANTHER" id="PTHR45947:SF3">
    <property type="entry name" value="SULFOQUINOVOSYL TRANSFERASE SQD2"/>
    <property type="match status" value="1"/>
</dbReference>
<evidence type="ECO:0000313" key="2">
    <source>
        <dbReference type="EMBL" id="BCS95593.1"/>
    </source>
</evidence>
<dbReference type="Gene3D" id="3.40.50.2000">
    <property type="entry name" value="Glycogen Phosphorylase B"/>
    <property type="match status" value="1"/>
</dbReference>